<evidence type="ECO:0000313" key="7">
    <source>
        <dbReference type="Proteomes" id="UP000229498"/>
    </source>
</evidence>
<dbReference type="EMBL" id="PHIG01000004">
    <property type="protein sequence ID" value="PJK31529.1"/>
    <property type="molecule type" value="Genomic_DNA"/>
</dbReference>
<gene>
    <name evidence="6" type="primary">raiA</name>
    <name evidence="4" type="synonym">hpf</name>
    <name evidence="6" type="ORF">CVT23_00275</name>
</gene>
<accession>A0A2M9G727</accession>
<comment type="similarity">
    <text evidence="4">Belongs to the HPF/YfiA ribosome-associated protein family. Long HPF subfamily.</text>
</comment>
<dbReference type="Proteomes" id="UP000229498">
    <property type="component" value="Unassembled WGS sequence"/>
</dbReference>
<dbReference type="PANTHER" id="PTHR33231">
    <property type="entry name" value="30S RIBOSOMAL PROTEIN"/>
    <property type="match status" value="1"/>
</dbReference>
<keyword evidence="7" id="KW-1185">Reference proteome</keyword>
<evidence type="ECO:0000256" key="3">
    <source>
        <dbReference type="ARBA" id="ARBA00041148"/>
    </source>
</evidence>
<dbReference type="Pfam" id="PF16321">
    <property type="entry name" value="Ribosom_S30AE_C"/>
    <property type="match status" value="1"/>
</dbReference>
<reference evidence="6 7" key="1">
    <citation type="submission" date="2017-11" db="EMBL/GenBank/DDBJ databases">
        <title>Draft genome sequence of Rhizobiales bacterium SY3-13.</title>
        <authorList>
            <person name="Sun C."/>
        </authorList>
    </citation>
    <scope>NUCLEOTIDE SEQUENCE [LARGE SCALE GENOMIC DNA]</scope>
    <source>
        <strain evidence="6 7">SY3-13</strain>
    </source>
</reference>
<evidence type="ECO:0000256" key="2">
    <source>
        <dbReference type="ARBA" id="ARBA00038695"/>
    </source>
</evidence>
<keyword evidence="4" id="KW-0963">Cytoplasm</keyword>
<dbReference type="GO" id="GO:0045900">
    <property type="term" value="P:negative regulation of translational elongation"/>
    <property type="evidence" value="ECO:0007669"/>
    <property type="project" value="TreeGrafter"/>
</dbReference>
<dbReference type="InterPro" id="IPR003489">
    <property type="entry name" value="RHF/RaiA"/>
</dbReference>
<comment type="function">
    <text evidence="4">Required for dimerization of active 70S ribosomes into 100S ribosomes in stationary phase; 100S ribosomes are translationally inactive and sometimes present during exponential growth.</text>
</comment>
<dbReference type="OrthoDB" id="9794975at2"/>
<dbReference type="AlphaFoldDB" id="A0A2M9G727"/>
<dbReference type="InterPro" id="IPR032528">
    <property type="entry name" value="Ribosom_S30AE_C"/>
</dbReference>
<dbReference type="NCBIfam" id="TIGR00741">
    <property type="entry name" value="yfiA"/>
    <property type="match status" value="1"/>
</dbReference>
<dbReference type="Gene3D" id="3.30.505.50">
    <property type="entry name" value="Sigma 54 modulation/S30EA ribosomal protein, C-terminal domain"/>
    <property type="match status" value="1"/>
</dbReference>
<dbReference type="PANTHER" id="PTHR33231:SF1">
    <property type="entry name" value="30S RIBOSOMAL PROTEIN"/>
    <property type="match status" value="1"/>
</dbReference>
<comment type="subcellular location">
    <subcellularLocation>
        <location evidence="4">Cytoplasm</location>
    </subcellularLocation>
</comment>
<proteinExistence type="inferred from homology"/>
<dbReference type="CDD" id="cd00552">
    <property type="entry name" value="RaiA"/>
    <property type="match status" value="1"/>
</dbReference>
<dbReference type="SUPFAM" id="SSF69754">
    <property type="entry name" value="Ribosome binding protein Y (YfiA homologue)"/>
    <property type="match status" value="1"/>
</dbReference>
<comment type="caution">
    <text evidence="6">The sequence shown here is derived from an EMBL/GenBank/DDBJ whole genome shotgun (WGS) entry which is preliminary data.</text>
</comment>
<dbReference type="InterPro" id="IPR034694">
    <property type="entry name" value="HPF_long/plastid"/>
</dbReference>
<comment type="subunit">
    <text evidence="2">Associates exclusively with 100S ribosomes, which are dimers of 70S ribosomes.</text>
</comment>
<evidence type="ECO:0000256" key="1">
    <source>
        <dbReference type="ARBA" id="ARBA00022845"/>
    </source>
</evidence>
<dbReference type="HAMAP" id="MF_00839">
    <property type="entry name" value="HPF"/>
    <property type="match status" value="1"/>
</dbReference>
<feature type="domain" description="Sigma 54 modulation/S30EA ribosomal protein C-terminal" evidence="5">
    <location>
        <begin position="131"/>
        <end position="185"/>
    </location>
</feature>
<evidence type="ECO:0000313" key="6">
    <source>
        <dbReference type="EMBL" id="PJK31529.1"/>
    </source>
</evidence>
<dbReference type="RefSeq" id="WP_109794355.1">
    <property type="nucleotide sequence ID" value="NZ_PHIG01000004.1"/>
</dbReference>
<dbReference type="Pfam" id="PF02482">
    <property type="entry name" value="Ribosomal_S30AE"/>
    <property type="match status" value="1"/>
</dbReference>
<evidence type="ECO:0000256" key="4">
    <source>
        <dbReference type="HAMAP-Rule" id="MF_00839"/>
    </source>
</evidence>
<name>A0A2M9G727_9PROT</name>
<dbReference type="InterPro" id="IPR050574">
    <property type="entry name" value="HPF/YfiA_ribosome-assoc"/>
</dbReference>
<evidence type="ECO:0000259" key="5">
    <source>
        <dbReference type="Pfam" id="PF16321"/>
    </source>
</evidence>
<dbReference type="InterPro" id="IPR036567">
    <property type="entry name" value="RHF-like"/>
</dbReference>
<protein>
    <recommendedName>
        <fullName evidence="3 4">Ribosome hibernation promoting factor</fullName>
        <shortName evidence="4">HPF</shortName>
    </recommendedName>
</protein>
<dbReference type="GO" id="GO:0043024">
    <property type="term" value="F:ribosomal small subunit binding"/>
    <property type="evidence" value="ECO:0007669"/>
    <property type="project" value="TreeGrafter"/>
</dbReference>
<dbReference type="Gene3D" id="3.30.160.100">
    <property type="entry name" value="Ribosome hibernation promotion factor-like"/>
    <property type="match status" value="1"/>
</dbReference>
<sequence>MHITIQGKHIDLGDALRQRVTERLEAAVGKYFGDAIEGSATFAKDSGDIRVDCQVHVGQDIYLKSRGSAADAHSAFDDAANRIEKQLRRYKRRLRDHHARQHQLGQPARAAQDYVIAAQTEDEEPEADRGEHPAVIAETRAYIPSCTVSDAVMRMDLADSPVMMFRNLGNDRLNVVYRRPDGNIGWIDPSDG</sequence>
<dbReference type="InterPro" id="IPR038416">
    <property type="entry name" value="Ribosom_S30AE_C_sf"/>
</dbReference>
<dbReference type="GO" id="GO:0022627">
    <property type="term" value="C:cytosolic small ribosomal subunit"/>
    <property type="evidence" value="ECO:0007669"/>
    <property type="project" value="TreeGrafter"/>
</dbReference>
<organism evidence="6 7">
    <name type="scientific">Minwuia thermotolerans</name>
    <dbReference type="NCBI Taxonomy" id="2056226"/>
    <lineage>
        <taxon>Bacteria</taxon>
        <taxon>Pseudomonadati</taxon>
        <taxon>Pseudomonadota</taxon>
        <taxon>Alphaproteobacteria</taxon>
        <taxon>Minwuiales</taxon>
        <taxon>Minwuiaceae</taxon>
        <taxon>Minwuia</taxon>
    </lineage>
</organism>
<keyword evidence="1 4" id="KW-0810">Translation regulation</keyword>
<comment type="subunit">
    <text evidence="4">Interacts with 100S ribosomes.</text>
</comment>